<dbReference type="PANTHER" id="PTHR36978">
    <property type="entry name" value="P-LOOP CONTAINING NUCLEOTIDE TRIPHOSPHATE HYDROLASE"/>
    <property type="match status" value="1"/>
</dbReference>
<organism evidence="1 2">
    <name type="scientific">Stappia sediminis</name>
    <dbReference type="NCBI Taxonomy" id="2692190"/>
    <lineage>
        <taxon>Bacteria</taxon>
        <taxon>Pseudomonadati</taxon>
        <taxon>Pseudomonadota</taxon>
        <taxon>Alphaproteobacteria</taxon>
        <taxon>Hyphomicrobiales</taxon>
        <taxon>Stappiaceae</taxon>
        <taxon>Stappia</taxon>
    </lineage>
</organism>
<reference evidence="1 2" key="1">
    <citation type="submission" date="2019-12" db="EMBL/GenBank/DDBJ databases">
        <authorList>
            <person name="Li M."/>
        </authorList>
    </citation>
    <scope>NUCLEOTIDE SEQUENCE [LARGE SCALE GENOMIC DNA]</scope>
    <source>
        <strain evidence="1 2">GBMRC 2046</strain>
    </source>
</reference>
<dbReference type="EMBL" id="WUMV01000009">
    <property type="protein sequence ID" value="MXN67134.1"/>
    <property type="molecule type" value="Genomic_DNA"/>
</dbReference>
<dbReference type="PANTHER" id="PTHR36978:SF4">
    <property type="entry name" value="P-LOOP CONTAINING NUCLEOSIDE TRIPHOSPHATE HYDROLASE PROTEIN"/>
    <property type="match status" value="1"/>
</dbReference>
<dbReference type="Pfam" id="PF17784">
    <property type="entry name" value="Sulfotransfer_4"/>
    <property type="match status" value="1"/>
</dbReference>
<gene>
    <name evidence="1" type="ORF">GR183_19675</name>
</gene>
<sequence>MIGALQADNRAPVSAIRLARNCQPAHRCICTLQLMCERTLCAMKIFCLGLPKTGLSSLLSFMFDNGVAAYGKSHTLSKYYYAHRLADMARFYDQGEYHCDVPTPFAYEALFERYGSNAKYILSTRQDAETWYASMLRHNIYAHPVKHKQKRFFGTRFPHGFKGAYTDFYERHNEAVAEFFEKRSPANFMIMKTGSDFDIDALCSFIGVEPTQAAYPKANVSGTREETPSDAFKRRFNGVVQPLYGQICSRLYPDAVLKLRYIKSFIA</sequence>
<keyword evidence="2" id="KW-1185">Reference proteome</keyword>
<name>A0A7X3LXV7_9HYPH</name>
<dbReference type="SUPFAM" id="SSF52540">
    <property type="entry name" value="P-loop containing nucleoside triphosphate hydrolases"/>
    <property type="match status" value="1"/>
</dbReference>
<accession>A0A7X3LXV7</accession>
<evidence type="ECO:0008006" key="3">
    <source>
        <dbReference type="Google" id="ProtNLM"/>
    </source>
</evidence>
<dbReference type="AlphaFoldDB" id="A0A7X3LXV7"/>
<evidence type="ECO:0000313" key="2">
    <source>
        <dbReference type="Proteomes" id="UP000433101"/>
    </source>
</evidence>
<dbReference type="Proteomes" id="UP000433101">
    <property type="component" value="Unassembled WGS sequence"/>
</dbReference>
<dbReference type="InterPro" id="IPR040632">
    <property type="entry name" value="Sulfotransfer_4"/>
</dbReference>
<protein>
    <recommendedName>
        <fullName evidence="3">Sulfotransferase family protein</fullName>
    </recommendedName>
</protein>
<dbReference type="InterPro" id="IPR027417">
    <property type="entry name" value="P-loop_NTPase"/>
</dbReference>
<evidence type="ECO:0000313" key="1">
    <source>
        <dbReference type="EMBL" id="MXN67134.1"/>
    </source>
</evidence>
<dbReference type="Gene3D" id="3.40.50.300">
    <property type="entry name" value="P-loop containing nucleotide triphosphate hydrolases"/>
    <property type="match status" value="1"/>
</dbReference>
<comment type="caution">
    <text evidence="1">The sequence shown here is derived from an EMBL/GenBank/DDBJ whole genome shotgun (WGS) entry which is preliminary data.</text>
</comment>
<proteinExistence type="predicted"/>